<keyword evidence="3" id="KW-1185">Reference proteome</keyword>
<dbReference type="EMBL" id="JAGETX010000025">
    <property type="protein sequence ID" value="MBO3273148.1"/>
    <property type="molecule type" value="Genomic_DNA"/>
</dbReference>
<dbReference type="Pfam" id="PF13340">
    <property type="entry name" value="DUF4096"/>
    <property type="match status" value="1"/>
</dbReference>
<organism evidence="2 3">
    <name type="scientific">Hymenobacter defluvii</name>
    <dbReference type="NCBI Taxonomy" id="2054411"/>
    <lineage>
        <taxon>Bacteria</taxon>
        <taxon>Pseudomonadati</taxon>
        <taxon>Bacteroidota</taxon>
        <taxon>Cytophagia</taxon>
        <taxon>Cytophagales</taxon>
        <taxon>Hymenobacteraceae</taxon>
        <taxon>Hymenobacter</taxon>
    </lineage>
</organism>
<comment type="caution">
    <text evidence="2">The sequence shown here is derived from an EMBL/GenBank/DDBJ whole genome shotgun (WGS) entry which is preliminary data.</text>
</comment>
<evidence type="ECO:0000313" key="2">
    <source>
        <dbReference type="EMBL" id="MBO3273148.1"/>
    </source>
</evidence>
<feature type="domain" description="Insertion element IS402-like" evidence="1">
    <location>
        <begin position="10"/>
        <end position="64"/>
    </location>
</feature>
<evidence type="ECO:0000259" key="1">
    <source>
        <dbReference type="Pfam" id="PF13340"/>
    </source>
</evidence>
<proteinExistence type="predicted"/>
<sequence length="81" mass="9115">MQQKRYSSDLTERQWAKLVPLFVVQRTSKWPLQAIVNGIFYMLKNGCVWRDVPAYFPPGPRCTTISRSGPQMAPGSASVAV</sequence>
<name>A0ABS3TIY3_9BACT</name>
<gene>
    <name evidence="2" type="ORF">J4D97_21035</name>
</gene>
<protein>
    <submittedName>
        <fullName evidence="2">Transposase</fullName>
    </submittedName>
</protein>
<dbReference type="RefSeq" id="WP_208309292.1">
    <property type="nucleotide sequence ID" value="NZ_JAGETX010000025.1"/>
</dbReference>
<reference evidence="2 3" key="1">
    <citation type="submission" date="2021-03" db="EMBL/GenBank/DDBJ databases">
        <authorList>
            <person name="Kim M.K."/>
        </authorList>
    </citation>
    <scope>NUCLEOTIDE SEQUENCE [LARGE SCALE GENOMIC DNA]</scope>
    <source>
        <strain evidence="2 3">BT507</strain>
    </source>
</reference>
<accession>A0ABS3TIY3</accession>
<dbReference type="Proteomes" id="UP000670527">
    <property type="component" value="Unassembled WGS sequence"/>
</dbReference>
<dbReference type="InterPro" id="IPR025161">
    <property type="entry name" value="IS402-like_dom"/>
</dbReference>
<evidence type="ECO:0000313" key="3">
    <source>
        <dbReference type="Proteomes" id="UP000670527"/>
    </source>
</evidence>